<dbReference type="CDD" id="cd11033">
    <property type="entry name" value="CYP142-like"/>
    <property type="match status" value="1"/>
</dbReference>
<evidence type="ECO:0000313" key="2">
    <source>
        <dbReference type="EMBL" id="MCK9874664.1"/>
    </source>
</evidence>
<dbReference type="PRINTS" id="PR00359">
    <property type="entry name" value="BP450"/>
</dbReference>
<dbReference type="PANTHER" id="PTHR46696:SF4">
    <property type="entry name" value="BIOTIN BIOSYNTHESIS CYTOCHROME P450"/>
    <property type="match status" value="1"/>
</dbReference>
<dbReference type="PANTHER" id="PTHR46696">
    <property type="entry name" value="P450, PUTATIVE (EUROFUNG)-RELATED"/>
    <property type="match status" value="1"/>
</dbReference>
<dbReference type="InterPro" id="IPR036396">
    <property type="entry name" value="Cyt_P450_sf"/>
</dbReference>
<dbReference type="RefSeq" id="WP_248823288.1">
    <property type="nucleotide sequence ID" value="NZ_JALKFT010000002.1"/>
</dbReference>
<evidence type="ECO:0000256" key="1">
    <source>
        <dbReference type="ARBA" id="ARBA00010617"/>
    </source>
</evidence>
<organism evidence="2 3">
    <name type="scientific">Frankia umida</name>
    <dbReference type="NCBI Taxonomy" id="573489"/>
    <lineage>
        <taxon>Bacteria</taxon>
        <taxon>Bacillati</taxon>
        <taxon>Actinomycetota</taxon>
        <taxon>Actinomycetes</taxon>
        <taxon>Frankiales</taxon>
        <taxon>Frankiaceae</taxon>
        <taxon>Frankia</taxon>
    </lineage>
</organism>
<dbReference type="EMBL" id="JALKFT010000002">
    <property type="protein sequence ID" value="MCK9874664.1"/>
    <property type="molecule type" value="Genomic_DNA"/>
</dbReference>
<dbReference type="InterPro" id="IPR002397">
    <property type="entry name" value="Cyt_P450_B"/>
</dbReference>
<accession>A0ABT0JT05</accession>
<keyword evidence="3" id="KW-1185">Reference proteome</keyword>
<protein>
    <submittedName>
        <fullName evidence="2">Cytochrome P450</fullName>
    </submittedName>
</protein>
<reference evidence="2 3" key="1">
    <citation type="submission" date="2022-04" db="EMBL/GenBank/DDBJ databases">
        <title>Genome diversity in the genus Frankia.</title>
        <authorList>
            <person name="Carlos-Shanley C."/>
            <person name="Hahn D."/>
        </authorList>
    </citation>
    <scope>NUCLEOTIDE SEQUENCE [LARGE SCALE GENOMIC DNA]</scope>
    <source>
        <strain evidence="2 3">Ag45/Mut15</strain>
    </source>
</reference>
<name>A0ABT0JT05_9ACTN</name>
<comment type="similarity">
    <text evidence="1">Belongs to the cytochrome P450 family.</text>
</comment>
<gene>
    <name evidence="2" type="ORF">MXD59_02500</name>
</gene>
<comment type="caution">
    <text evidence="2">The sequence shown here is derived from an EMBL/GenBank/DDBJ whole genome shotgun (WGS) entry which is preliminary data.</text>
</comment>
<sequence>MSGSVSVAPLVSSREFWEQPAAGRAAHFAELRRDAPIVHCEPSAFTMAPQHGGFWAVTRHQDVQLISRRPDLFRSGAGVGIGELPPEFLELNASFLVMDPPRHTALRKIVSGAFTPRQVGRLEAAITAKAHDIVDEFVERGGGDVVAELSTTLPLWTISTMMGVPESMREEFRSAAEGQIAAQDPDFSVPGKESSSVALESALTLHRLAAELVADRRKNPGDDILSMLLEAEFEGAPIDDTTVRCIFVLFATAGNDTTRTSTSQGMRLFAEHPDQWQRLLDDPSLLGTAIEEIVRYSSPVIHFRRTATQDTELGGVAIAAGEPVVMFYESANHDESVFAQSALFDIGRDPNPHVGFGGGGPHFCLGVSLARRQLRSLFGRLVERVGGIEAGPADFLTSNFVNGIKRLPATVTAR</sequence>
<dbReference type="Gene3D" id="1.10.630.10">
    <property type="entry name" value="Cytochrome P450"/>
    <property type="match status" value="1"/>
</dbReference>
<dbReference type="InterPro" id="IPR001128">
    <property type="entry name" value="Cyt_P450"/>
</dbReference>
<proteinExistence type="inferred from homology"/>
<evidence type="ECO:0000313" key="3">
    <source>
        <dbReference type="Proteomes" id="UP001201873"/>
    </source>
</evidence>
<dbReference type="Pfam" id="PF00067">
    <property type="entry name" value="p450"/>
    <property type="match status" value="1"/>
</dbReference>
<dbReference type="Proteomes" id="UP001201873">
    <property type="component" value="Unassembled WGS sequence"/>
</dbReference>
<dbReference type="SUPFAM" id="SSF48264">
    <property type="entry name" value="Cytochrome P450"/>
    <property type="match status" value="1"/>
</dbReference>